<evidence type="ECO:0000256" key="4">
    <source>
        <dbReference type="ARBA" id="ARBA00022692"/>
    </source>
</evidence>
<keyword evidence="5" id="KW-1133">Transmembrane helix</keyword>
<keyword evidence="7" id="KW-0813">Transport</keyword>
<dbReference type="PANTHER" id="PTHR30558">
    <property type="entry name" value="EXBD MEMBRANE COMPONENT OF PMF-DRIVEN MACROMOLECULE IMPORT SYSTEM"/>
    <property type="match status" value="1"/>
</dbReference>
<proteinExistence type="inferred from homology"/>
<reference evidence="9" key="1">
    <citation type="journal article" date="2019" name="Int. J. Syst. Evol. Microbiol.">
        <title>The Global Catalogue of Microorganisms (GCM) 10K type strain sequencing project: providing services to taxonomists for standard genome sequencing and annotation.</title>
        <authorList>
            <consortium name="The Broad Institute Genomics Platform"/>
            <consortium name="The Broad Institute Genome Sequencing Center for Infectious Disease"/>
            <person name="Wu L."/>
            <person name="Ma J."/>
        </authorList>
    </citation>
    <scope>NUCLEOTIDE SEQUENCE [LARGE SCALE GENOMIC DNA]</scope>
    <source>
        <strain evidence="9">CCUG 63418</strain>
    </source>
</reference>
<organism evidence="8 9">
    <name type="scientific">Mucilaginibacter calamicampi</name>
    <dbReference type="NCBI Taxonomy" id="1302352"/>
    <lineage>
        <taxon>Bacteria</taxon>
        <taxon>Pseudomonadati</taxon>
        <taxon>Bacteroidota</taxon>
        <taxon>Sphingobacteriia</taxon>
        <taxon>Sphingobacteriales</taxon>
        <taxon>Sphingobacteriaceae</taxon>
        <taxon>Mucilaginibacter</taxon>
    </lineage>
</organism>
<keyword evidence="6" id="KW-0472">Membrane</keyword>
<evidence type="ECO:0000256" key="7">
    <source>
        <dbReference type="RuleBase" id="RU003879"/>
    </source>
</evidence>
<name>A0ABW2Z1W1_9SPHI</name>
<evidence type="ECO:0000256" key="3">
    <source>
        <dbReference type="ARBA" id="ARBA00022475"/>
    </source>
</evidence>
<accession>A0ABW2Z1W1</accession>
<keyword evidence="4 7" id="KW-0812">Transmembrane</keyword>
<evidence type="ECO:0000256" key="5">
    <source>
        <dbReference type="ARBA" id="ARBA00022989"/>
    </source>
</evidence>
<evidence type="ECO:0000313" key="9">
    <source>
        <dbReference type="Proteomes" id="UP001596958"/>
    </source>
</evidence>
<evidence type="ECO:0000256" key="1">
    <source>
        <dbReference type="ARBA" id="ARBA00004162"/>
    </source>
</evidence>
<evidence type="ECO:0000256" key="6">
    <source>
        <dbReference type="ARBA" id="ARBA00023136"/>
    </source>
</evidence>
<keyword evidence="3" id="KW-1003">Cell membrane</keyword>
<dbReference type="InterPro" id="IPR003400">
    <property type="entry name" value="ExbD"/>
</dbReference>
<dbReference type="Proteomes" id="UP001596958">
    <property type="component" value="Unassembled WGS sequence"/>
</dbReference>
<dbReference type="Pfam" id="PF02472">
    <property type="entry name" value="ExbD"/>
    <property type="match status" value="1"/>
</dbReference>
<protein>
    <submittedName>
        <fullName evidence="8">ExbD/TolR family protein</fullName>
    </submittedName>
</protein>
<comment type="similarity">
    <text evidence="2 7">Belongs to the ExbD/TolR family.</text>
</comment>
<evidence type="ECO:0000256" key="2">
    <source>
        <dbReference type="ARBA" id="ARBA00005811"/>
    </source>
</evidence>
<dbReference type="EMBL" id="JBHTHU010000021">
    <property type="protein sequence ID" value="MFD0751707.1"/>
    <property type="molecule type" value="Genomic_DNA"/>
</dbReference>
<evidence type="ECO:0000313" key="8">
    <source>
        <dbReference type="EMBL" id="MFD0751707.1"/>
    </source>
</evidence>
<dbReference type="PANTHER" id="PTHR30558:SF3">
    <property type="entry name" value="BIOPOLYMER TRANSPORT PROTEIN EXBD-RELATED"/>
    <property type="match status" value="1"/>
</dbReference>
<gene>
    <name evidence="8" type="ORF">ACFQZS_16265</name>
</gene>
<sequence length="204" mass="22581">MPRAKVKRKSTAIDMTAMCDVAFLLLTFFILSAKPKTQDPITANPPAATSEVKLPETDFAAIIVGQGKVFYSIEGQDLRMEALKSMGEKYGVTFTPEEVVAFSNTESFGVPIKQLKQLLAVPVADRADVQQPGIPVDTTDNNELFHWVKETRKADAALHNVVLTVAIKGDSKEEYPKIADIIKTLQKQEQNKFSLITSLKKEQK</sequence>
<comment type="caution">
    <text evidence="8">The sequence shown here is derived from an EMBL/GenBank/DDBJ whole genome shotgun (WGS) entry which is preliminary data.</text>
</comment>
<comment type="subcellular location">
    <subcellularLocation>
        <location evidence="1">Cell membrane</location>
        <topology evidence="1">Single-pass membrane protein</topology>
    </subcellularLocation>
    <subcellularLocation>
        <location evidence="7">Cell membrane</location>
        <topology evidence="7">Single-pass type II membrane protein</topology>
    </subcellularLocation>
</comment>
<keyword evidence="7" id="KW-0653">Protein transport</keyword>
<keyword evidence="9" id="KW-1185">Reference proteome</keyword>
<dbReference type="RefSeq" id="WP_377101995.1">
    <property type="nucleotide sequence ID" value="NZ_JBHTHU010000021.1"/>
</dbReference>